<name>A0A0A9FQ31_ARUDO</name>
<dbReference type="EMBL" id="GBRH01184527">
    <property type="protein sequence ID" value="JAE13369.1"/>
    <property type="molecule type" value="Transcribed_RNA"/>
</dbReference>
<dbReference type="AlphaFoldDB" id="A0A0A9FQ31"/>
<reference evidence="1" key="2">
    <citation type="journal article" date="2015" name="Data Brief">
        <title>Shoot transcriptome of the giant reed, Arundo donax.</title>
        <authorList>
            <person name="Barrero R.A."/>
            <person name="Guerrero F.D."/>
            <person name="Moolhuijzen P."/>
            <person name="Goolsby J.A."/>
            <person name="Tidwell J."/>
            <person name="Bellgard S.E."/>
            <person name="Bellgard M.I."/>
        </authorList>
    </citation>
    <scope>NUCLEOTIDE SEQUENCE</scope>
    <source>
        <tissue evidence="1">Shoot tissue taken approximately 20 cm above the soil surface</tissue>
    </source>
</reference>
<protein>
    <submittedName>
        <fullName evidence="1">Uncharacterized protein</fullName>
    </submittedName>
</protein>
<reference evidence="1" key="1">
    <citation type="submission" date="2014-09" db="EMBL/GenBank/DDBJ databases">
        <authorList>
            <person name="Magalhaes I.L.F."/>
            <person name="Oliveira U."/>
            <person name="Santos F.R."/>
            <person name="Vidigal T.H.D.A."/>
            <person name="Brescovit A.D."/>
            <person name="Santos A.J."/>
        </authorList>
    </citation>
    <scope>NUCLEOTIDE SEQUENCE</scope>
    <source>
        <tissue evidence="1">Shoot tissue taken approximately 20 cm above the soil surface</tissue>
    </source>
</reference>
<sequence length="57" mass="6672">MSVELAYHGYPGQGPDQLSRRGWFRQCEARVAHGQSIGARRKRTRRHILILRVWSIL</sequence>
<proteinExistence type="predicted"/>
<evidence type="ECO:0000313" key="1">
    <source>
        <dbReference type="EMBL" id="JAE13369.1"/>
    </source>
</evidence>
<organism evidence="1">
    <name type="scientific">Arundo donax</name>
    <name type="common">Giant reed</name>
    <name type="synonym">Donax arundinaceus</name>
    <dbReference type="NCBI Taxonomy" id="35708"/>
    <lineage>
        <taxon>Eukaryota</taxon>
        <taxon>Viridiplantae</taxon>
        <taxon>Streptophyta</taxon>
        <taxon>Embryophyta</taxon>
        <taxon>Tracheophyta</taxon>
        <taxon>Spermatophyta</taxon>
        <taxon>Magnoliopsida</taxon>
        <taxon>Liliopsida</taxon>
        <taxon>Poales</taxon>
        <taxon>Poaceae</taxon>
        <taxon>PACMAD clade</taxon>
        <taxon>Arundinoideae</taxon>
        <taxon>Arundineae</taxon>
        <taxon>Arundo</taxon>
    </lineage>
</organism>
<accession>A0A0A9FQ31</accession>